<sequence length="266" mass="29261">MARNSINRMPYNRQTTFAGGLLGFALGGFFDGIILHQILQWHHLLSAIESAPFRNIQMQIMMDGFFHALMYVLALVGLWLLWRQRDTFAMVGTGRLLAANAMIGFGLWHVLDGVLSHWILGLHRIRMDSPNPLFWDILWFLVFGVSVLAIGFWLRRRPGDNNLSGAGGHIAAIVLAVAVSATGPISAIPPAESRTVMVLFSENTPPEQIFASAAEADARLVWSDRSGRLWAIALSDSGDTSAFYRHGALAVSGNFLTAACLDWTVL</sequence>
<dbReference type="InterPro" id="IPR018719">
    <property type="entry name" value="DUF2243_membrane"/>
</dbReference>
<evidence type="ECO:0000313" key="3">
    <source>
        <dbReference type="Proteomes" id="UP001215503"/>
    </source>
</evidence>
<keyword evidence="3" id="KW-1185">Reference proteome</keyword>
<dbReference type="EMBL" id="JARHUD010000003">
    <property type="protein sequence ID" value="MDF2095349.1"/>
    <property type="molecule type" value="Genomic_DNA"/>
</dbReference>
<keyword evidence="1" id="KW-1133">Transmembrane helix</keyword>
<feature type="transmembrane region" description="Helical" evidence="1">
    <location>
        <begin position="133"/>
        <end position="154"/>
    </location>
</feature>
<organism evidence="2 3">
    <name type="scientific">Aquibaculum arenosum</name>
    <dbReference type="NCBI Taxonomy" id="3032591"/>
    <lineage>
        <taxon>Bacteria</taxon>
        <taxon>Pseudomonadati</taxon>
        <taxon>Pseudomonadota</taxon>
        <taxon>Alphaproteobacteria</taxon>
        <taxon>Rhodospirillales</taxon>
        <taxon>Rhodovibrionaceae</taxon>
        <taxon>Aquibaculum</taxon>
    </lineage>
</organism>
<feature type="transmembrane region" description="Helical" evidence="1">
    <location>
        <begin position="17"/>
        <end position="39"/>
    </location>
</feature>
<name>A0ABT5YM55_9PROT</name>
<dbReference type="Pfam" id="PF10002">
    <property type="entry name" value="DUF2243"/>
    <property type="match status" value="1"/>
</dbReference>
<accession>A0ABT5YM55</accession>
<keyword evidence="1" id="KW-0812">Transmembrane</keyword>
<dbReference type="RefSeq" id="WP_275820701.1">
    <property type="nucleotide sequence ID" value="NZ_JARHUD010000003.1"/>
</dbReference>
<evidence type="ECO:0000256" key="1">
    <source>
        <dbReference type="SAM" id="Phobius"/>
    </source>
</evidence>
<feature type="transmembrane region" description="Helical" evidence="1">
    <location>
        <begin position="60"/>
        <end position="82"/>
    </location>
</feature>
<evidence type="ECO:0000313" key="2">
    <source>
        <dbReference type="EMBL" id="MDF2095349.1"/>
    </source>
</evidence>
<reference evidence="2 3" key="1">
    <citation type="submission" date="2023-03" db="EMBL/GenBank/DDBJ databases">
        <title>Fodinicurvata sp. CAU 1616 isolated from sea sendiment.</title>
        <authorList>
            <person name="Kim W."/>
        </authorList>
    </citation>
    <scope>NUCLEOTIDE SEQUENCE [LARGE SCALE GENOMIC DNA]</scope>
    <source>
        <strain evidence="2 3">CAU 1616</strain>
    </source>
</reference>
<protein>
    <submittedName>
        <fullName evidence="2">DUF2243 domain-containing protein</fullName>
    </submittedName>
</protein>
<keyword evidence="1" id="KW-0472">Membrane</keyword>
<proteinExistence type="predicted"/>
<feature type="transmembrane region" description="Helical" evidence="1">
    <location>
        <begin position="166"/>
        <end position="188"/>
    </location>
</feature>
<comment type="caution">
    <text evidence="2">The sequence shown here is derived from an EMBL/GenBank/DDBJ whole genome shotgun (WGS) entry which is preliminary data.</text>
</comment>
<dbReference type="Proteomes" id="UP001215503">
    <property type="component" value="Unassembled WGS sequence"/>
</dbReference>
<gene>
    <name evidence="2" type="ORF">P2G67_05115</name>
</gene>